<evidence type="ECO:0000313" key="11">
    <source>
        <dbReference type="Proteomes" id="UP000669239"/>
    </source>
</evidence>
<evidence type="ECO:0000256" key="2">
    <source>
        <dbReference type="ARBA" id="ARBA00012782"/>
    </source>
</evidence>
<dbReference type="Pfam" id="PF13382">
    <property type="entry name" value="Adenine_deam_C"/>
    <property type="match status" value="1"/>
</dbReference>
<keyword evidence="4 6" id="KW-0464">Manganese</keyword>
<evidence type="ECO:0000259" key="8">
    <source>
        <dbReference type="Pfam" id="PF13382"/>
    </source>
</evidence>
<comment type="similarity">
    <text evidence="1 6">Belongs to the metallo-dependent hydrolases superfamily. Adenine deaminase family.</text>
</comment>
<dbReference type="InterPro" id="IPR026912">
    <property type="entry name" value="Adenine_deam_C"/>
</dbReference>
<dbReference type="InterPro" id="IPR032466">
    <property type="entry name" value="Metal_Hydrolase"/>
</dbReference>
<gene>
    <name evidence="6" type="primary">ade</name>
    <name evidence="10" type="ORF">G5B36_04845</name>
    <name evidence="9" type="ORF">L0N08_13980</name>
</gene>
<feature type="domain" description="Amidohydrolase-related" evidence="7">
    <location>
        <begin position="53"/>
        <end position="338"/>
    </location>
</feature>
<dbReference type="PANTHER" id="PTHR11113">
    <property type="entry name" value="N-ACETYLGLUCOSAMINE-6-PHOSPHATE DEACETYLASE"/>
    <property type="match status" value="1"/>
</dbReference>
<dbReference type="AlphaFoldDB" id="A0AAW5BQR7"/>
<dbReference type="Gene3D" id="2.30.40.10">
    <property type="entry name" value="Urease, subunit C, domain 1"/>
    <property type="match status" value="1"/>
</dbReference>
<evidence type="ECO:0000313" key="10">
    <source>
        <dbReference type="EMBL" id="NSJ48025.1"/>
    </source>
</evidence>
<evidence type="ECO:0000256" key="1">
    <source>
        <dbReference type="ARBA" id="ARBA00006773"/>
    </source>
</evidence>
<dbReference type="SUPFAM" id="SSF51556">
    <property type="entry name" value="Metallo-dependent hydrolases"/>
    <property type="match status" value="1"/>
</dbReference>
<protein>
    <recommendedName>
        <fullName evidence="2 6">Adenine deaminase</fullName>
        <shortName evidence="6">Adenase</shortName>
        <shortName evidence="6">Adenine aminase</shortName>
        <ecNumber evidence="2 6">3.5.4.2</ecNumber>
    </recommendedName>
</protein>
<dbReference type="HAMAP" id="MF_01518">
    <property type="entry name" value="Adenine_deamin"/>
    <property type="match status" value="1"/>
</dbReference>
<reference evidence="10" key="2">
    <citation type="submission" date="2020-02" db="EMBL/GenBank/DDBJ databases">
        <authorList>
            <person name="Littmann E."/>
            <person name="Sorbara M."/>
        </authorList>
    </citation>
    <scope>NUCLEOTIDE SEQUENCE</scope>
    <source>
        <strain evidence="10">MSK.1.17</strain>
    </source>
</reference>
<dbReference type="Proteomes" id="UP001299608">
    <property type="component" value="Unassembled WGS sequence"/>
</dbReference>
<dbReference type="Gene3D" id="3.20.20.140">
    <property type="entry name" value="Metal-dependent hydrolases"/>
    <property type="match status" value="1"/>
</dbReference>
<evidence type="ECO:0000256" key="5">
    <source>
        <dbReference type="ARBA" id="ARBA00047720"/>
    </source>
</evidence>
<evidence type="ECO:0000313" key="12">
    <source>
        <dbReference type="Proteomes" id="UP001299608"/>
    </source>
</evidence>
<reference evidence="10 11" key="1">
    <citation type="journal article" date="2020" name="Cell Host Microbe">
        <title>Functional and Genomic Variation between Human-Derived Isolates of Lachnospiraceae Reveals Inter- and Intra-Species Diversity.</title>
        <authorList>
            <person name="Sorbara M.T."/>
            <person name="Littmann E.R."/>
            <person name="Fontana E."/>
            <person name="Moody T.U."/>
            <person name="Kohout C.E."/>
            <person name="Gjonbalaj M."/>
            <person name="Eaton V."/>
            <person name="Seok R."/>
            <person name="Leiner I.M."/>
            <person name="Pamer E.G."/>
        </authorList>
    </citation>
    <scope>NUCLEOTIDE SEQUENCE [LARGE SCALE GENOMIC DNA]</scope>
    <source>
        <strain evidence="10 11">MSK.1.17</strain>
    </source>
</reference>
<feature type="domain" description="Adenine deaminase C-terminal" evidence="8">
    <location>
        <begin position="432"/>
        <end position="597"/>
    </location>
</feature>
<evidence type="ECO:0000256" key="3">
    <source>
        <dbReference type="ARBA" id="ARBA00022801"/>
    </source>
</evidence>
<accession>A0AAW5BQR7</accession>
<dbReference type="EMBL" id="JAAITT010000005">
    <property type="protein sequence ID" value="NSJ48025.1"/>
    <property type="molecule type" value="Genomic_DNA"/>
</dbReference>
<reference evidence="9" key="3">
    <citation type="submission" date="2022-01" db="EMBL/GenBank/DDBJ databases">
        <title>Collection of gut derived symbiotic bacterial strains cultured from healthy donors.</title>
        <authorList>
            <person name="Lin H."/>
            <person name="Kohout C."/>
            <person name="Waligurski E."/>
            <person name="Pamer E.G."/>
        </authorList>
    </citation>
    <scope>NUCLEOTIDE SEQUENCE</scope>
    <source>
        <strain evidence="9">DFI.6.55</strain>
    </source>
</reference>
<dbReference type="Pfam" id="PF01979">
    <property type="entry name" value="Amidohydro_1"/>
    <property type="match status" value="1"/>
</dbReference>
<dbReference type="SUPFAM" id="SSF51338">
    <property type="entry name" value="Composite domain of metallo-dependent hydrolases"/>
    <property type="match status" value="1"/>
</dbReference>
<dbReference type="RefSeq" id="WP_165641327.1">
    <property type="nucleotide sequence ID" value="NZ_JAAITT010000005.1"/>
</dbReference>
<proteinExistence type="inferred from homology"/>
<dbReference type="InterPro" id="IPR006680">
    <property type="entry name" value="Amidohydro-rel"/>
</dbReference>
<dbReference type="GO" id="GO:0006146">
    <property type="term" value="P:adenine catabolic process"/>
    <property type="evidence" value="ECO:0007669"/>
    <property type="project" value="InterPro"/>
</dbReference>
<evidence type="ECO:0000256" key="4">
    <source>
        <dbReference type="ARBA" id="ARBA00023211"/>
    </source>
</evidence>
<evidence type="ECO:0000259" key="7">
    <source>
        <dbReference type="Pfam" id="PF01979"/>
    </source>
</evidence>
<dbReference type="GO" id="GO:0000034">
    <property type="term" value="F:adenine deaminase activity"/>
    <property type="evidence" value="ECO:0007669"/>
    <property type="project" value="UniProtKB-UniRule"/>
</dbReference>
<name>A0AAW5BQR7_9FIRM</name>
<dbReference type="EMBL" id="JAKNGE010000016">
    <property type="protein sequence ID" value="MCG4746526.1"/>
    <property type="molecule type" value="Genomic_DNA"/>
</dbReference>
<dbReference type="InterPro" id="IPR011059">
    <property type="entry name" value="Metal-dep_hydrolase_composite"/>
</dbReference>
<keyword evidence="3 6" id="KW-0378">Hydrolase</keyword>
<dbReference type="Proteomes" id="UP000669239">
    <property type="component" value="Unassembled WGS sequence"/>
</dbReference>
<keyword evidence="11" id="KW-1185">Reference proteome</keyword>
<comment type="cofactor">
    <cofactor evidence="6">
        <name>Mn(2+)</name>
        <dbReference type="ChEBI" id="CHEBI:29035"/>
    </cofactor>
</comment>
<sequence length="608" mass="66410">MKVDFVVKDAWVFMTYRQCFEKRDVAVAGEKIYAVSPAICYPDVTMVDGSGMYMIPGLVDIHMHIESSMTYPAEFSRITLPYGVTTVVADAHEIANVFGMDGIQWFMGQETKLDIFYAIPSSVPATNDSLETSGAGIGEEQVRELLRDGRVLCLGEVMNFKDLTSDGDTLIKRLVGICRGRDIRDSIRIEGHCPKISGEDLCRFIYEGVDADHTQQTPGGVLEKTDMGMFMELQHKSLTPEVVDTVCRHGLYENVALITDDTMPDQLLKGQLNQIVGHAVKNGMPVEKAIYCATFTPARRMHLDDRGMIGPGKLADFVLLRDLERFQPAAVFKRGELVYGERWGAGYGAHRAGEADEAGAADAAGEADAAGAVGASVGNAEKPAGKRDAPIPEAFYHSVNCNRAMAEDFLLKTDKPCSRVKVNVMKIQTHGTFTSRVVRELDVKDGVICWKAAGLSLAVMFERYGKNGNISFGLAEGALKKPGAIATTWSHDSHNLLVLGTCEQDMAAAQNRIIELQGGYAAAEHGLVTAEARLPVGGILYDGPVEELASDLGRVRQVMRNLGYENNNEIMSMSTLGLPVSPELKLTDYGLLDVRTQEPVPLIEEYIE</sequence>
<dbReference type="PANTHER" id="PTHR11113:SF2">
    <property type="entry name" value="ADENINE DEAMINASE"/>
    <property type="match status" value="1"/>
</dbReference>
<evidence type="ECO:0000256" key="6">
    <source>
        <dbReference type="HAMAP-Rule" id="MF_01518"/>
    </source>
</evidence>
<dbReference type="EC" id="3.5.4.2" evidence="2 6"/>
<comment type="catalytic activity">
    <reaction evidence="5 6">
        <text>adenine + H2O + H(+) = hypoxanthine + NH4(+)</text>
        <dbReference type="Rhea" id="RHEA:23688"/>
        <dbReference type="ChEBI" id="CHEBI:15377"/>
        <dbReference type="ChEBI" id="CHEBI:15378"/>
        <dbReference type="ChEBI" id="CHEBI:16708"/>
        <dbReference type="ChEBI" id="CHEBI:17368"/>
        <dbReference type="ChEBI" id="CHEBI:28938"/>
        <dbReference type="EC" id="3.5.4.2"/>
    </reaction>
</comment>
<comment type="caution">
    <text evidence="9">The sequence shown here is derived from an EMBL/GenBank/DDBJ whole genome shotgun (WGS) entry which is preliminary data.</text>
</comment>
<dbReference type="InterPro" id="IPR006679">
    <property type="entry name" value="Adenine_deam"/>
</dbReference>
<organism evidence="9 12">
    <name type="scientific">Enterocloster aldenensis</name>
    <dbReference type="NCBI Taxonomy" id="358742"/>
    <lineage>
        <taxon>Bacteria</taxon>
        <taxon>Bacillati</taxon>
        <taxon>Bacillota</taxon>
        <taxon>Clostridia</taxon>
        <taxon>Lachnospirales</taxon>
        <taxon>Lachnospiraceae</taxon>
        <taxon>Enterocloster</taxon>
    </lineage>
</organism>
<evidence type="ECO:0000313" key="9">
    <source>
        <dbReference type="EMBL" id="MCG4746526.1"/>
    </source>
</evidence>